<feature type="compositionally biased region" description="Low complexity" evidence="2">
    <location>
        <begin position="394"/>
        <end position="410"/>
    </location>
</feature>
<feature type="coiled-coil region" evidence="1">
    <location>
        <begin position="587"/>
        <end position="621"/>
    </location>
</feature>
<feature type="region of interest" description="Disordered" evidence="2">
    <location>
        <begin position="136"/>
        <end position="172"/>
    </location>
</feature>
<organism evidence="3 4">
    <name type="scientific">Leishmania braziliensis MHOM/BR/75/M2904</name>
    <dbReference type="NCBI Taxonomy" id="420245"/>
    <lineage>
        <taxon>Eukaryota</taxon>
        <taxon>Discoba</taxon>
        <taxon>Euglenozoa</taxon>
        <taxon>Kinetoplastea</taxon>
        <taxon>Metakinetoplastina</taxon>
        <taxon>Trypanosomatida</taxon>
        <taxon>Trypanosomatidae</taxon>
        <taxon>Leishmaniinae</taxon>
        <taxon>Leishmania</taxon>
        <taxon>Leishmania braziliensis species complex</taxon>
    </lineage>
</organism>
<feature type="coiled-coil region" evidence="1">
    <location>
        <begin position="245"/>
        <end position="311"/>
    </location>
</feature>
<dbReference type="Proteomes" id="UP000319462">
    <property type="component" value="Chromosome 13"/>
</dbReference>
<feature type="region of interest" description="Disordered" evidence="2">
    <location>
        <begin position="1092"/>
        <end position="1140"/>
    </location>
</feature>
<name>A0A3P3Z111_LEIBR</name>
<feature type="compositionally biased region" description="Polar residues" evidence="2">
    <location>
        <begin position="137"/>
        <end position="150"/>
    </location>
</feature>
<dbReference type="AlphaFoldDB" id="A0A3P3Z111"/>
<sequence>MNFEDPSANNLRRFQSTVVGLGRPSPSSPSSVSGRLAGDLGVMPDAASPVLPSGMSVGSSLGLGTASPQSEFVASGATPLLGPSPTSAPVAGRRARVEPRATGASLGPPAAIGATISPTIQVASPMSAEAPAASGLSWLNDTDSSLQPAGSPTVMPSGLSAPPLPRPAGQALSSSSLPPFLMADVAQEPLPSFLDFASTGAFSGVGPVHSLPPRGAPAAAAGLPTTAGGAATDAANVEECRKKEVRCLYLTLDALDMELERLEERVEDHQVKEETELLALETSVLVKTTELEEKEQELASRRAELKAYTTERLEALASRYAEEMAAQAAEVRSLDGARFEKQLQQVCDMGLAADQAVRELREQAALVLEMQPYSEAGVRLALFSHVTNTVVPATGDASSSSSTAGAAPDAVGSPSAELSTTQLESTLRQAVMVLRGYCDKRLRHARDSLVDYLHTSTLDAAHSVRRGREQAWMQDAELHKQFFNRYMVDMMQRYMIFYKERALLKQDNVAALQADVRRMAAELRSHTAERLQQLLRDVTAKMTLSTQHHTQAAEEAYALLQKKAHTVVEGDIAMDDAQHRELESRLLAEADARRRRHHAEVESLTEQLQRLRRSGEAVNRNSFQALHDAAVATSSQHAQPLREEVLALKARLVERLRGGASGMASAFSVARMHAEELAHVLRSAVADEAARQQAASLLRQQCDELRRGLTTSLCTEVVERLQQTRCVQHAHQARIDALAKTWEAAHRQNLAAACSLILPVSSSTPGTADAQYVSDTYAAPQDVVSTALLDVLQNRLRARDDTRRSLLASRRQCTSAYLRKLEEMRDEQAALQDRCAALWSAGQTQVAQQRITQEVEVEVEKGLITVAAEQRVVDRDRHAVERKCRRTAEMTSRLRHEAPQHLLCGSFPPLLQEVVTTHPVRTQPLTTVDINAMPKPSNSTNTFTTVHASNNATTMTKKNSAEAPPSPSSFSPSPASEAFQAKRRVEVAAPGQKMCRTPSTAEASHDTDTQPWSSVLLRAEQRLPQAGTREGSDVLSTVQGSQQGPPQSDSAPIAHHGVHNEGAAKVLASLKGAQEVDSTRVYCRLTDTTVEAEGATSTRGVDPRDFRSPRDTADEKQRIGSSSLDASLPPVSSMWAADSDTDPVPRTYAMTSPAALPAQRQWQQRLHAHHPPRDLTLSQTTWSTLEEYLSSSADAPNRAVTNRDVEDTSTANFIATGSLDDLSNFIALLSCANSPASSSVAQ</sequence>
<proteinExistence type="predicted"/>
<evidence type="ECO:0000256" key="2">
    <source>
        <dbReference type="SAM" id="MobiDB-lite"/>
    </source>
</evidence>
<feature type="compositionally biased region" description="Polar residues" evidence="2">
    <location>
        <begin position="7"/>
        <end position="17"/>
    </location>
</feature>
<gene>
    <name evidence="3" type="ORF">LBRM2904_13.0660</name>
</gene>
<accession>A0A3P3Z111</accession>
<reference evidence="3 4" key="1">
    <citation type="submission" date="2018-09" db="EMBL/GenBank/DDBJ databases">
        <authorList>
            <person name="Peiro R."/>
            <person name="Begona"/>
            <person name="Cbmso G."/>
            <person name="Lopez M."/>
            <person name="Gonzalez S."/>
        </authorList>
    </citation>
    <scope>NUCLEOTIDE SEQUENCE [LARGE SCALE GENOMIC DNA]</scope>
</reference>
<feature type="region of interest" description="Disordered" evidence="2">
    <location>
        <begin position="1"/>
        <end position="45"/>
    </location>
</feature>
<feature type="region of interest" description="Disordered" evidence="2">
    <location>
        <begin position="954"/>
        <end position="1012"/>
    </location>
</feature>
<protein>
    <submittedName>
        <fullName evidence="3">Hypothetical_protein</fullName>
    </submittedName>
</protein>
<evidence type="ECO:0000256" key="1">
    <source>
        <dbReference type="SAM" id="Coils"/>
    </source>
</evidence>
<feature type="compositionally biased region" description="Low complexity" evidence="2">
    <location>
        <begin position="18"/>
        <end position="36"/>
    </location>
</feature>
<evidence type="ECO:0000313" key="4">
    <source>
        <dbReference type="Proteomes" id="UP000319462"/>
    </source>
</evidence>
<keyword evidence="1" id="KW-0175">Coiled coil</keyword>
<dbReference type="EMBL" id="LS997612">
    <property type="protein sequence ID" value="SYZ63856.1"/>
    <property type="molecule type" value="Genomic_DNA"/>
</dbReference>
<feature type="compositionally biased region" description="Low complexity" evidence="2">
    <location>
        <begin position="968"/>
        <end position="979"/>
    </location>
</feature>
<feature type="compositionally biased region" description="Low complexity" evidence="2">
    <location>
        <begin position="1039"/>
        <end position="1048"/>
    </location>
</feature>
<feature type="region of interest" description="Disordered" evidence="2">
    <location>
        <begin position="1025"/>
        <end position="1055"/>
    </location>
</feature>
<feature type="compositionally biased region" description="Basic and acidic residues" evidence="2">
    <location>
        <begin position="1101"/>
        <end position="1118"/>
    </location>
</feature>
<evidence type="ECO:0000313" key="3">
    <source>
        <dbReference type="EMBL" id="SYZ63856.1"/>
    </source>
</evidence>
<feature type="region of interest" description="Disordered" evidence="2">
    <location>
        <begin position="394"/>
        <end position="418"/>
    </location>
</feature>